<dbReference type="SUPFAM" id="SSF53067">
    <property type="entry name" value="Actin-like ATPase domain"/>
    <property type="match status" value="1"/>
</dbReference>
<dbReference type="GO" id="GO:0009254">
    <property type="term" value="P:peptidoglycan turnover"/>
    <property type="evidence" value="ECO:0007669"/>
    <property type="project" value="InterPro"/>
</dbReference>
<comment type="caution">
    <text evidence="1">The sequence shown here is derived from an EMBL/GenBank/DDBJ whole genome shotgun (WGS) entry which is preliminary data.</text>
</comment>
<gene>
    <name evidence="1" type="ORF">FRY97_04525</name>
</gene>
<dbReference type="GO" id="GO:0016773">
    <property type="term" value="F:phosphotransferase activity, alcohol group as acceptor"/>
    <property type="evidence" value="ECO:0007669"/>
    <property type="project" value="InterPro"/>
</dbReference>
<dbReference type="GO" id="GO:0005524">
    <property type="term" value="F:ATP binding"/>
    <property type="evidence" value="ECO:0007669"/>
    <property type="project" value="InterPro"/>
</dbReference>
<dbReference type="EMBL" id="VOOR01000006">
    <property type="protein sequence ID" value="TXB67660.1"/>
    <property type="molecule type" value="Genomic_DNA"/>
</dbReference>
<dbReference type="GO" id="GO:0006040">
    <property type="term" value="P:amino sugar metabolic process"/>
    <property type="evidence" value="ECO:0007669"/>
    <property type="project" value="InterPro"/>
</dbReference>
<dbReference type="Pfam" id="PF03702">
    <property type="entry name" value="AnmK"/>
    <property type="match status" value="1"/>
</dbReference>
<organism evidence="1 2">
    <name type="scientific">Phaeodactylibacter luteus</name>
    <dbReference type="NCBI Taxonomy" id="1564516"/>
    <lineage>
        <taxon>Bacteria</taxon>
        <taxon>Pseudomonadati</taxon>
        <taxon>Bacteroidota</taxon>
        <taxon>Saprospiria</taxon>
        <taxon>Saprospirales</taxon>
        <taxon>Haliscomenobacteraceae</taxon>
        <taxon>Phaeodactylibacter</taxon>
    </lineage>
</organism>
<dbReference type="PANTHER" id="PTHR30605">
    <property type="entry name" value="ANHYDRO-N-ACETYLMURAMIC ACID KINASE"/>
    <property type="match status" value="1"/>
</dbReference>
<sequence length="375" mass="40061">MGPMREYTVLGLMSGSSLDGVDAAVCRFAFQGNSPVPESWSIIAADTLPYTTAWAERLAALPSADAYELALAHAELGRYFGEQAKLFLSQSGIESIDAIASHGHTIFHYPEHQMTLQIGDGAAMAGVTGITTIDQFRSQDMSLGGQGAPIAPIADQLLFPEQDFMLNLGGIANISAKRQDGYVAFDITGANQVLNALCAELGLPYDKGGAIARSGRMIPALFEKVNALPYHHQPYPKSLGNDWVREAHIPIYQQWGAAVEDRLHTACRQIGHHTAMAVAAIIKRERVSTQRPLQLLATGGGAFNSFLMDCIQESCQALSLGLNVAPASSQLINFKEALLMALMGALRLQGLPNVLPSVTGSRRPVSGGALHLGQL</sequence>
<reference evidence="1 2" key="1">
    <citation type="submission" date="2019-08" db="EMBL/GenBank/DDBJ databases">
        <title>Genome of Phaeodactylibacter luteus.</title>
        <authorList>
            <person name="Bowman J.P."/>
        </authorList>
    </citation>
    <scope>NUCLEOTIDE SEQUENCE [LARGE SCALE GENOMIC DNA]</scope>
    <source>
        <strain evidence="1 2">KCTC 42180</strain>
    </source>
</reference>
<proteinExistence type="predicted"/>
<evidence type="ECO:0000313" key="2">
    <source>
        <dbReference type="Proteomes" id="UP000321580"/>
    </source>
</evidence>
<keyword evidence="2" id="KW-1185">Reference proteome</keyword>
<name>A0A5C6S1A2_9BACT</name>
<keyword evidence="1" id="KW-0418">Kinase</keyword>
<dbReference type="InterPro" id="IPR043129">
    <property type="entry name" value="ATPase_NBD"/>
</dbReference>
<protein>
    <submittedName>
        <fullName evidence="1">Anhydro-N-acetylmuramic acid kinase</fullName>
    </submittedName>
</protein>
<keyword evidence="1" id="KW-0808">Transferase</keyword>
<dbReference type="InterPro" id="IPR005338">
    <property type="entry name" value="Anhydro_N_Ac-Mur_kinase"/>
</dbReference>
<dbReference type="PANTHER" id="PTHR30605:SF0">
    <property type="entry name" value="ANHYDRO-N-ACETYLMURAMIC ACID KINASE"/>
    <property type="match status" value="1"/>
</dbReference>
<accession>A0A5C6S1A2</accession>
<evidence type="ECO:0000313" key="1">
    <source>
        <dbReference type="EMBL" id="TXB67660.1"/>
    </source>
</evidence>
<dbReference type="Proteomes" id="UP000321580">
    <property type="component" value="Unassembled WGS sequence"/>
</dbReference>
<dbReference type="AlphaFoldDB" id="A0A5C6S1A2"/>
<dbReference type="GO" id="GO:0016301">
    <property type="term" value="F:kinase activity"/>
    <property type="evidence" value="ECO:0007669"/>
    <property type="project" value="UniProtKB-KW"/>
</dbReference>
<dbReference type="Gene3D" id="3.30.420.40">
    <property type="match status" value="2"/>
</dbReference>
<dbReference type="OrthoDB" id="9763949at2"/>